<dbReference type="GO" id="GO:0004674">
    <property type="term" value="F:protein serine/threonine kinase activity"/>
    <property type="evidence" value="ECO:0007669"/>
    <property type="project" value="UniProtKB-KW"/>
</dbReference>
<evidence type="ECO:0000256" key="4">
    <source>
        <dbReference type="RuleBase" id="RU000304"/>
    </source>
</evidence>
<keyword evidence="4" id="KW-0723">Serine/threonine-protein kinase</keyword>
<dbReference type="AlphaFoldDB" id="A0AAY4DPX7"/>
<evidence type="ECO:0000313" key="7">
    <source>
        <dbReference type="Proteomes" id="UP000694580"/>
    </source>
</evidence>
<dbReference type="GeneTree" id="ENSGT00980000202013"/>
<evidence type="ECO:0000256" key="2">
    <source>
        <dbReference type="ARBA" id="ARBA00022840"/>
    </source>
</evidence>
<keyword evidence="4" id="KW-0418">Kinase</keyword>
<evidence type="ECO:0000256" key="3">
    <source>
        <dbReference type="PROSITE-ProRule" id="PRU10141"/>
    </source>
</evidence>
<dbReference type="PROSITE" id="PS00108">
    <property type="entry name" value="PROTEIN_KINASE_ST"/>
    <property type="match status" value="1"/>
</dbReference>
<dbReference type="GO" id="GO:0005524">
    <property type="term" value="F:ATP binding"/>
    <property type="evidence" value="ECO:0007669"/>
    <property type="project" value="UniProtKB-UniRule"/>
</dbReference>
<keyword evidence="1 3" id="KW-0547">Nucleotide-binding</keyword>
<name>A0AAY4DPX7_9TELE</name>
<sequence length="344" mass="40074">MFFKEFSEKLEQTAQVDTEKEGNGIKFEDPSKYYEYLCLLGKGEYGQVFKVMDRRDGQVYAVKDINHRNITNLIEVYYWHEQLYVFMELCGGGSLFGLCYKTGPFNEQEIAYITKQCLQGLHYIHGKGYMHRDLKIENILLTEAGEVKICDFGLVEKMENKTAVIVGTEVTRAPEVSMAEERGSYDERCDIWSLGISVLDLAEYIWITNTENIWSEDFKSFVRAALTVDPARRPTAQELLNHSFILNMQSRQRQLRRRVFSIQEHPKKHISRETETMNVAKQKRLEKLHISCKTETMKEAQQRLPENQNIMHKTETAKESQPNSFEKNNVTISQFICSKCKKSN</sequence>
<organism evidence="6 7">
    <name type="scientific">Denticeps clupeoides</name>
    <name type="common">denticle herring</name>
    <dbReference type="NCBI Taxonomy" id="299321"/>
    <lineage>
        <taxon>Eukaryota</taxon>
        <taxon>Metazoa</taxon>
        <taxon>Chordata</taxon>
        <taxon>Craniata</taxon>
        <taxon>Vertebrata</taxon>
        <taxon>Euteleostomi</taxon>
        <taxon>Actinopterygii</taxon>
        <taxon>Neopterygii</taxon>
        <taxon>Teleostei</taxon>
        <taxon>Clupei</taxon>
        <taxon>Clupeiformes</taxon>
        <taxon>Denticipitoidei</taxon>
        <taxon>Denticipitidae</taxon>
        <taxon>Denticeps</taxon>
    </lineage>
</organism>
<accession>A0AAY4DPX7</accession>
<evidence type="ECO:0000256" key="1">
    <source>
        <dbReference type="ARBA" id="ARBA00022741"/>
    </source>
</evidence>
<dbReference type="Gene3D" id="1.10.510.10">
    <property type="entry name" value="Transferase(Phosphotransferase) domain 1"/>
    <property type="match status" value="1"/>
</dbReference>
<keyword evidence="2 3" id="KW-0067">ATP-binding</keyword>
<dbReference type="InterPro" id="IPR011009">
    <property type="entry name" value="Kinase-like_dom_sf"/>
</dbReference>
<dbReference type="PANTHER" id="PTHR48015:SF16">
    <property type="entry name" value="SERINE_THREONINE-PROTEIN KINASE SULU"/>
    <property type="match status" value="1"/>
</dbReference>
<dbReference type="PROSITE" id="PS00107">
    <property type="entry name" value="PROTEIN_KINASE_ATP"/>
    <property type="match status" value="1"/>
</dbReference>
<protein>
    <recommendedName>
        <fullName evidence="5">Protein kinase domain-containing protein</fullName>
    </recommendedName>
</protein>
<keyword evidence="7" id="KW-1185">Reference proteome</keyword>
<dbReference type="InterPro" id="IPR008271">
    <property type="entry name" value="Ser/Thr_kinase_AS"/>
</dbReference>
<keyword evidence="4" id="KW-0808">Transferase</keyword>
<dbReference type="GO" id="GO:0000165">
    <property type="term" value="P:MAPK cascade"/>
    <property type="evidence" value="ECO:0007669"/>
    <property type="project" value="TreeGrafter"/>
</dbReference>
<dbReference type="PANTHER" id="PTHR48015">
    <property type="entry name" value="SERINE/THREONINE-PROTEIN KINASE TAO"/>
    <property type="match status" value="1"/>
</dbReference>
<feature type="domain" description="Protein kinase" evidence="5">
    <location>
        <begin position="34"/>
        <end position="245"/>
    </location>
</feature>
<dbReference type="InterPro" id="IPR000719">
    <property type="entry name" value="Prot_kinase_dom"/>
</dbReference>
<reference evidence="6" key="2">
    <citation type="submission" date="2025-08" db="UniProtKB">
        <authorList>
            <consortium name="Ensembl"/>
        </authorList>
    </citation>
    <scope>IDENTIFICATION</scope>
</reference>
<reference evidence="6" key="3">
    <citation type="submission" date="2025-09" db="UniProtKB">
        <authorList>
            <consortium name="Ensembl"/>
        </authorList>
    </citation>
    <scope>IDENTIFICATION</scope>
</reference>
<dbReference type="SUPFAM" id="SSF56112">
    <property type="entry name" value="Protein kinase-like (PK-like)"/>
    <property type="match status" value="1"/>
</dbReference>
<dbReference type="Ensembl" id="ENSDCDT00010057481.1">
    <property type="protein sequence ID" value="ENSDCDP00010047259.1"/>
    <property type="gene ID" value="ENSDCDG00010028636.1"/>
</dbReference>
<evidence type="ECO:0000259" key="5">
    <source>
        <dbReference type="PROSITE" id="PS50011"/>
    </source>
</evidence>
<comment type="similarity">
    <text evidence="4">Belongs to the protein kinase superfamily.</text>
</comment>
<dbReference type="InterPro" id="IPR017441">
    <property type="entry name" value="Protein_kinase_ATP_BS"/>
</dbReference>
<evidence type="ECO:0000313" key="6">
    <source>
        <dbReference type="Ensembl" id="ENSDCDP00010047259.1"/>
    </source>
</evidence>
<dbReference type="Proteomes" id="UP000694580">
    <property type="component" value="Chromosome 1"/>
</dbReference>
<feature type="binding site" evidence="3">
    <location>
        <position position="63"/>
    </location>
    <ligand>
        <name>ATP</name>
        <dbReference type="ChEBI" id="CHEBI:30616"/>
    </ligand>
</feature>
<dbReference type="GO" id="GO:0005737">
    <property type="term" value="C:cytoplasm"/>
    <property type="evidence" value="ECO:0007669"/>
    <property type="project" value="TreeGrafter"/>
</dbReference>
<proteinExistence type="inferred from homology"/>
<dbReference type="PROSITE" id="PS50011">
    <property type="entry name" value="PROTEIN_KINASE_DOM"/>
    <property type="match status" value="1"/>
</dbReference>
<dbReference type="InterPro" id="IPR050285">
    <property type="entry name" value="STE20_Ser/Thr_kinase"/>
</dbReference>
<dbReference type="GO" id="GO:0043408">
    <property type="term" value="P:regulation of MAPK cascade"/>
    <property type="evidence" value="ECO:0007669"/>
    <property type="project" value="TreeGrafter"/>
</dbReference>
<dbReference type="SMART" id="SM00220">
    <property type="entry name" value="S_TKc"/>
    <property type="match status" value="1"/>
</dbReference>
<dbReference type="Pfam" id="PF00069">
    <property type="entry name" value="Pkinase"/>
    <property type="match status" value="1"/>
</dbReference>
<reference evidence="6 7" key="1">
    <citation type="submission" date="2020-06" db="EMBL/GenBank/DDBJ databases">
        <authorList>
            <consortium name="Wellcome Sanger Institute Data Sharing"/>
        </authorList>
    </citation>
    <scope>NUCLEOTIDE SEQUENCE [LARGE SCALE GENOMIC DNA]</scope>
</reference>
<dbReference type="GO" id="GO:0048812">
    <property type="term" value="P:neuron projection morphogenesis"/>
    <property type="evidence" value="ECO:0007669"/>
    <property type="project" value="TreeGrafter"/>
</dbReference>